<dbReference type="InterPro" id="IPR021109">
    <property type="entry name" value="Peptidase_aspartic_dom_sf"/>
</dbReference>
<dbReference type="AlphaFoldDB" id="A0A4Q7ZMS8"/>
<gene>
    <name evidence="2" type="ORF">EV385_4178</name>
</gene>
<feature type="region of interest" description="Disordered" evidence="1">
    <location>
        <begin position="213"/>
        <end position="232"/>
    </location>
</feature>
<evidence type="ECO:0000313" key="2">
    <source>
        <dbReference type="EMBL" id="RZU52322.1"/>
    </source>
</evidence>
<dbReference type="Pfam" id="PF13650">
    <property type="entry name" value="Asp_protease_2"/>
    <property type="match status" value="1"/>
</dbReference>
<name>A0A4Q7ZMS8_9ACTN</name>
<keyword evidence="3" id="KW-1185">Reference proteome</keyword>
<dbReference type="InterPro" id="IPR034122">
    <property type="entry name" value="Retropepsin-like_bacterial"/>
</dbReference>
<dbReference type="GO" id="GO:0006508">
    <property type="term" value="P:proteolysis"/>
    <property type="evidence" value="ECO:0007669"/>
    <property type="project" value="UniProtKB-KW"/>
</dbReference>
<dbReference type="Proteomes" id="UP000292564">
    <property type="component" value="Unassembled WGS sequence"/>
</dbReference>
<accession>A0A4Q7ZMS8</accession>
<dbReference type="CDD" id="cd05483">
    <property type="entry name" value="retropepsin_like_bacteria"/>
    <property type="match status" value="1"/>
</dbReference>
<keyword evidence="2" id="KW-0645">Protease</keyword>
<comment type="caution">
    <text evidence="2">The sequence shown here is derived from an EMBL/GenBank/DDBJ whole genome shotgun (WGS) entry which is preliminary data.</text>
</comment>
<evidence type="ECO:0000313" key="3">
    <source>
        <dbReference type="Proteomes" id="UP000292564"/>
    </source>
</evidence>
<keyword evidence="2" id="KW-0378">Hydrolase</keyword>
<dbReference type="SUPFAM" id="SSF50630">
    <property type="entry name" value="Acid proteases"/>
    <property type="match status" value="2"/>
</dbReference>
<dbReference type="GO" id="GO:0008233">
    <property type="term" value="F:peptidase activity"/>
    <property type="evidence" value="ECO:0007669"/>
    <property type="project" value="UniProtKB-KW"/>
</dbReference>
<dbReference type="EMBL" id="SHKY01000001">
    <property type="protein sequence ID" value="RZU52322.1"/>
    <property type="molecule type" value="Genomic_DNA"/>
</dbReference>
<organism evidence="2 3">
    <name type="scientific">Krasilnikovia cinnamomea</name>
    <dbReference type="NCBI Taxonomy" id="349313"/>
    <lineage>
        <taxon>Bacteria</taxon>
        <taxon>Bacillati</taxon>
        <taxon>Actinomycetota</taxon>
        <taxon>Actinomycetes</taxon>
        <taxon>Micromonosporales</taxon>
        <taxon>Micromonosporaceae</taxon>
        <taxon>Krasilnikovia</taxon>
    </lineage>
</organism>
<dbReference type="Gene3D" id="2.40.70.10">
    <property type="entry name" value="Acid Proteases"/>
    <property type="match status" value="2"/>
</dbReference>
<evidence type="ECO:0000256" key="1">
    <source>
        <dbReference type="SAM" id="MobiDB-lite"/>
    </source>
</evidence>
<proteinExistence type="predicted"/>
<reference evidence="2 3" key="1">
    <citation type="submission" date="2019-02" db="EMBL/GenBank/DDBJ databases">
        <title>Sequencing the genomes of 1000 actinobacteria strains.</title>
        <authorList>
            <person name="Klenk H.-P."/>
        </authorList>
    </citation>
    <scope>NUCLEOTIDE SEQUENCE [LARGE SCALE GENOMIC DNA]</scope>
    <source>
        <strain evidence="2 3">DSM 45162</strain>
    </source>
</reference>
<protein>
    <submittedName>
        <fullName evidence="2">Aspartyl protease</fullName>
    </submittedName>
</protein>
<sequence length="296" mass="32127">MRWTATREGTSRRAGLDSTAVDLHNPHVITTVEFDRVQHLIRVPVQISGDRYRFLVDTGIGVTVVSSLVAAQVDAQATGDTYTARRMSGQAISSPLVRLPPAALGGYTVDRHLACVADLGEVDGPAGFAGILGLDFFHQHTITIDPDTSTLTVQPADSFPGDGYQIPLDLRRDAASVDPFATLVLPSGRQIHVEIDTGSANLILDTRLMPECGIQPDDPNVTTRTGTDETGHDWTRHWATVHGDVYLAAAPQTAQTAARVQFQDIIHDGLVGTDYLHRYRVTIDLSSSRLILHPRP</sequence>